<dbReference type="SMART" id="SM00470">
    <property type="entry name" value="ParB"/>
    <property type="match status" value="1"/>
</dbReference>
<dbReference type="SUPFAM" id="SSF110849">
    <property type="entry name" value="ParB/Sulfiredoxin"/>
    <property type="match status" value="1"/>
</dbReference>
<evidence type="ECO:0000313" key="6">
    <source>
        <dbReference type="EMBL" id="KPL85255.1"/>
    </source>
</evidence>
<dbReference type="InterPro" id="IPR050336">
    <property type="entry name" value="Chromosome_partition/occlusion"/>
</dbReference>
<dbReference type="PANTHER" id="PTHR33375:SF1">
    <property type="entry name" value="CHROMOSOME-PARTITIONING PROTEIN PARB-RELATED"/>
    <property type="match status" value="1"/>
</dbReference>
<evidence type="ECO:0000256" key="4">
    <source>
        <dbReference type="SAM" id="MobiDB-lite"/>
    </source>
</evidence>
<dbReference type="EMBL" id="LGKP01000025">
    <property type="protein sequence ID" value="KPL85255.1"/>
    <property type="molecule type" value="Genomic_DNA"/>
</dbReference>
<dbReference type="Pfam" id="PF17762">
    <property type="entry name" value="HTH_ParB"/>
    <property type="match status" value="1"/>
</dbReference>
<evidence type="ECO:0000256" key="3">
    <source>
        <dbReference type="ARBA" id="ARBA00023125"/>
    </source>
</evidence>
<dbReference type="GO" id="GO:0005694">
    <property type="term" value="C:chromosome"/>
    <property type="evidence" value="ECO:0007669"/>
    <property type="project" value="TreeGrafter"/>
</dbReference>
<feature type="region of interest" description="Disordered" evidence="4">
    <location>
        <begin position="1"/>
        <end position="20"/>
    </location>
</feature>
<comment type="caution">
    <text evidence="6">The sequence shown here is derived from an EMBL/GenBank/DDBJ whole genome shotgun (WGS) entry which is preliminary data.</text>
</comment>
<protein>
    <recommendedName>
        <fullName evidence="5">ParB-like N-terminal domain-containing protein</fullName>
    </recommendedName>
</protein>
<evidence type="ECO:0000256" key="1">
    <source>
        <dbReference type="ARBA" id="ARBA00006295"/>
    </source>
</evidence>
<comment type="similarity">
    <text evidence="1">Belongs to the ParB family.</text>
</comment>
<gene>
    <name evidence="6" type="ORF">SE18_16360</name>
</gene>
<dbReference type="PANTHER" id="PTHR33375">
    <property type="entry name" value="CHROMOSOME-PARTITIONING PROTEIN PARB-RELATED"/>
    <property type="match status" value="1"/>
</dbReference>
<keyword evidence="3" id="KW-0238">DNA-binding</keyword>
<dbReference type="RefSeq" id="WP_054535534.1">
    <property type="nucleotide sequence ID" value="NZ_LGKP01000025.1"/>
</dbReference>
<organism evidence="6 7">
    <name type="scientific">Herpetosiphon geysericola</name>
    <dbReference type="NCBI Taxonomy" id="70996"/>
    <lineage>
        <taxon>Bacteria</taxon>
        <taxon>Bacillati</taxon>
        <taxon>Chloroflexota</taxon>
        <taxon>Chloroflexia</taxon>
        <taxon>Herpetosiphonales</taxon>
        <taxon>Herpetosiphonaceae</taxon>
        <taxon>Herpetosiphon</taxon>
    </lineage>
</organism>
<reference evidence="6 7" key="1">
    <citation type="submission" date="2015-07" db="EMBL/GenBank/DDBJ databases">
        <title>Whole genome sequence of Herpetosiphon geysericola DSM 7119.</title>
        <authorList>
            <person name="Hemp J."/>
            <person name="Ward L.M."/>
            <person name="Pace L.A."/>
            <person name="Fischer W.W."/>
        </authorList>
    </citation>
    <scope>NUCLEOTIDE SEQUENCE [LARGE SCALE GENOMIC DNA]</scope>
    <source>
        <strain evidence="6 7">DSM 7119</strain>
    </source>
</reference>
<dbReference type="FunFam" id="3.90.1530.30:FF:000001">
    <property type="entry name" value="Chromosome partitioning protein ParB"/>
    <property type="match status" value="1"/>
</dbReference>
<evidence type="ECO:0000313" key="7">
    <source>
        <dbReference type="Proteomes" id="UP000050277"/>
    </source>
</evidence>
<evidence type="ECO:0000259" key="5">
    <source>
        <dbReference type="SMART" id="SM00470"/>
    </source>
</evidence>
<dbReference type="NCBIfam" id="TIGR00180">
    <property type="entry name" value="parB_part"/>
    <property type="match status" value="1"/>
</dbReference>
<keyword evidence="2" id="KW-0159">Chromosome partition</keyword>
<dbReference type="GO" id="GO:0007059">
    <property type="term" value="P:chromosome segregation"/>
    <property type="evidence" value="ECO:0007669"/>
    <property type="project" value="UniProtKB-KW"/>
</dbReference>
<dbReference type="GO" id="GO:0045881">
    <property type="term" value="P:positive regulation of sporulation resulting in formation of a cellular spore"/>
    <property type="evidence" value="ECO:0007669"/>
    <property type="project" value="TreeGrafter"/>
</dbReference>
<dbReference type="OrthoDB" id="9802051at2"/>
<keyword evidence="7" id="KW-1185">Reference proteome</keyword>
<feature type="region of interest" description="Disordered" evidence="4">
    <location>
        <begin position="238"/>
        <end position="271"/>
    </location>
</feature>
<dbReference type="Gene3D" id="1.10.10.2830">
    <property type="match status" value="1"/>
</dbReference>
<sequence length="322" mass="35338">MNPKKRGLGQGLGALIRPDPSTQAPIVGALQTVPIESIEANPHQPRQIFTPEALEELSASIATHGILQPLVVTRTATGYELIAGERRWRAAQQAGLSEVPVIIKEVTPQERLELALVENIQRADLNPLEEAQAYQLLRDEFGLTQQAIAERVGKSRPAIANALRLLTMPSALQQAVMEQQLTAGHLKQLITIDDERIQILAMEQILEFRLSVREAEKMAQLIKHEDQTPAQARIAIQQRGAAPRASRRNGVPTPTPSTRNVAPAEPVVPSVDDTDAVDQLTRQLGTKVEVKRQGNGGYVRIDFYSDEQLIALIESLLNGESL</sequence>
<dbReference type="InterPro" id="IPR041468">
    <property type="entry name" value="HTH_ParB/Spo0J"/>
</dbReference>
<dbReference type="FunFam" id="1.10.10.2830:FF:000001">
    <property type="entry name" value="Chromosome partitioning protein ParB"/>
    <property type="match status" value="1"/>
</dbReference>
<dbReference type="AlphaFoldDB" id="A0A0P6XZC7"/>
<dbReference type="Proteomes" id="UP000050277">
    <property type="component" value="Unassembled WGS sequence"/>
</dbReference>
<dbReference type="InterPro" id="IPR004437">
    <property type="entry name" value="ParB/RepB/Spo0J"/>
</dbReference>
<dbReference type="SUPFAM" id="SSF109709">
    <property type="entry name" value="KorB DNA-binding domain-like"/>
    <property type="match status" value="1"/>
</dbReference>
<dbReference type="Pfam" id="PF02195">
    <property type="entry name" value="ParB_N"/>
    <property type="match status" value="1"/>
</dbReference>
<proteinExistence type="inferred from homology"/>
<dbReference type="InterPro" id="IPR003115">
    <property type="entry name" value="ParB_N"/>
</dbReference>
<dbReference type="GO" id="GO:0003677">
    <property type="term" value="F:DNA binding"/>
    <property type="evidence" value="ECO:0007669"/>
    <property type="project" value="UniProtKB-KW"/>
</dbReference>
<evidence type="ECO:0000256" key="2">
    <source>
        <dbReference type="ARBA" id="ARBA00022829"/>
    </source>
</evidence>
<feature type="domain" description="ParB-like N-terminal" evidence="5">
    <location>
        <begin position="31"/>
        <end position="120"/>
    </location>
</feature>
<dbReference type="STRING" id="70996.SE18_16360"/>
<dbReference type="Gene3D" id="3.90.1530.30">
    <property type="match status" value="1"/>
</dbReference>
<name>A0A0P6XZC7_9CHLR</name>
<dbReference type="CDD" id="cd16393">
    <property type="entry name" value="SPO0J_N"/>
    <property type="match status" value="1"/>
</dbReference>
<accession>A0A0P6XZC7</accession>
<dbReference type="InterPro" id="IPR036086">
    <property type="entry name" value="ParB/Sulfiredoxin_sf"/>
</dbReference>